<feature type="domain" description="Adenylosuccinate lyase PurB C-terminal" evidence="15">
    <location>
        <begin position="331"/>
        <end position="445"/>
    </location>
</feature>
<evidence type="ECO:0000256" key="8">
    <source>
        <dbReference type="ARBA" id="ARBA00024477"/>
    </source>
</evidence>
<comment type="similarity">
    <text evidence="3 13">Belongs to the lyase 1 family. Adenylosuccinate lyase subfamily.</text>
</comment>
<dbReference type="InterPro" id="IPR008948">
    <property type="entry name" value="L-Aspartase-like"/>
</dbReference>
<dbReference type="UniPathway" id="UPA00074">
    <property type="reaction ID" value="UER00132"/>
</dbReference>
<dbReference type="InterPro" id="IPR000362">
    <property type="entry name" value="Fumarate_lyase_fam"/>
</dbReference>
<dbReference type="Gene3D" id="1.10.275.10">
    <property type="entry name" value="Fumarase/aspartase (N-terminal domain)"/>
    <property type="match status" value="1"/>
</dbReference>
<dbReference type="InterPro" id="IPR022761">
    <property type="entry name" value="Fumarate_lyase_N"/>
</dbReference>
<dbReference type="EMBL" id="JACIGE010000007">
    <property type="protein sequence ID" value="MBB4247782.1"/>
    <property type="molecule type" value="Genomic_DNA"/>
</dbReference>
<evidence type="ECO:0000256" key="12">
    <source>
        <dbReference type="NCBIfam" id="TIGR00928"/>
    </source>
</evidence>
<dbReference type="FunFam" id="1.20.200.10:FF:000004">
    <property type="entry name" value="Adenylosuccinate lyase"/>
    <property type="match status" value="1"/>
</dbReference>
<dbReference type="Proteomes" id="UP000587070">
    <property type="component" value="Unassembled WGS sequence"/>
</dbReference>
<evidence type="ECO:0000256" key="6">
    <source>
        <dbReference type="ARBA" id="ARBA00022755"/>
    </source>
</evidence>
<evidence type="ECO:0000313" key="17">
    <source>
        <dbReference type="Proteomes" id="UP000587070"/>
    </source>
</evidence>
<dbReference type="EC" id="4.3.2.2" evidence="4 12"/>
<dbReference type="GO" id="GO:0004018">
    <property type="term" value="F:N6-(1,2-dicarboxyethyl)AMP AMP-lyase (fumarate-forming) activity"/>
    <property type="evidence" value="ECO:0007669"/>
    <property type="project" value="UniProtKB-UniRule"/>
</dbReference>
<dbReference type="InterPro" id="IPR024083">
    <property type="entry name" value="Fumarase/histidase_N"/>
</dbReference>
<sequence length="455" mass="50521">MPVSSLTSLSPLDGRYAARLDALRPQFSEYGLIRRRLQVEIEWLKALAAEPHFTEIPPFSPATLTALDALVAGFGEAEAAEVKAIEAVTNHDVKALEYWIKRRLADNAEVMRVGEFIHFACTSEDINNLSHGLMLKAARDEVMLPALTGVIDQLKALAHAHAEVPMMSRTHGQPATPTTLGKEMANVAWRLERARSRVAGVSLTGKINGAVGNYNAHLAAYPGYDWESFAQRFVESLGLEFNPYTIQIEPHDAMAELFDAFARVNAILIDLDRDIWGYISLGFFKQRVKAGEIGSSTMPHKVNPIDFENSEGNLGLASAVLRHLADKLPISRWQRDLTDSTVLRNMGVGFGYALLGYDSLARGLGKLEVDAQRMHDDLDANWELLAEPIQTVMRRFGIANPYEKLKELTRGQRVSRAGMQDFVRSLDIPETARAELLELTPWGYTGKAAELARRI</sequence>
<evidence type="ECO:0000256" key="9">
    <source>
        <dbReference type="ARBA" id="ARBA00025012"/>
    </source>
</evidence>
<keyword evidence="6 13" id="KW-0658">Purine biosynthesis</keyword>
<dbReference type="Gene3D" id="1.20.200.10">
    <property type="entry name" value="Fumarase/aspartase (Central domain)"/>
    <property type="match status" value="1"/>
</dbReference>
<evidence type="ECO:0000256" key="2">
    <source>
        <dbReference type="ARBA" id="ARBA00004734"/>
    </source>
</evidence>
<evidence type="ECO:0000313" key="16">
    <source>
        <dbReference type="EMBL" id="MBB4247782.1"/>
    </source>
</evidence>
<evidence type="ECO:0000256" key="10">
    <source>
        <dbReference type="ARBA" id="ARBA00030717"/>
    </source>
</evidence>
<dbReference type="InterPro" id="IPR013539">
    <property type="entry name" value="PurB_C"/>
</dbReference>
<dbReference type="GO" id="GO:0044208">
    <property type="term" value="P:'de novo' AMP biosynthetic process"/>
    <property type="evidence" value="ECO:0007669"/>
    <property type="project" value="UniProtKB-UniPathway"/>
</dbReference>
<dbReference type="OrthoDB" id="9768878at2"/>
<accession>A0A840GH07</accession>
<feature type="domain" description="Fumarate lyase N-terminal" evidence="14">
    <location>
        <begin position="14"/>
        <end position="312"/>
    </location>
</feature>
<evidence type="ECO:0000256" key="3">
    <source>
        <dbReference type="ARBA" id="ARBA00008273"/>
    </source>
</evidence>
<dbReference type="PANTHER" id="PTHR43411:SF1">
    <property type="entry name" value="ADENYLOSUCCINATE LYASE"/>
    <property type="match status" value="1"/>
</dbReference>
<dbReference type="GO" id="GO:0006189">
    <property type="term" value="P:'de novo' IMP biosynthetic process"/>
    <property type="evidence" value="ECO:0007669"/>
    <property type="project" value="UniProtKB-UniPathway"/>
</dbReference>
<dbReference type="InterPro" id="IPR020557">
    <property type="entry name" value="Fumarate_lyase_CS"/>
</dbReference>
<dbReference type="InterPro" id="IPR047136">
    <property type="entry name" value="PurB_bact"/>
</dbReference>
<dbReference type="SUPFAM" id="SSF48557">
    <property type="entry name" value="L-aspartase-like"/>
    <property type="match status" value="1"/>
</dbReference>
<dbReference type="PRINTS" id="PR00149">
    <property type="entry name" value="FUMRATELYASE"/>
</dbReference>
<evidence type="ECO:0000256" key="7">
    <source>
        <dbReference type="ARBA" id="ARBA00023239"/>
    </source>
</evidence>
<evidence type="ECO:0000256" key="1">
    <source>
        <dbReference type="ARBA" id="ARBA00004706"/>
    </source>
</evidence>
<evidence type="ECO:0000256" key="5">
    <source>
        <dbReference type="ARBA" id="ARBA00017058"/>
    </source>
</evidence>
<reference evidence="16 17" key="1">
    <citation type="submission" date="2020-08" db="EMBL/GenBank/DDBJ databases">
        <title>Genome sequencing of Purple Non-Sulfur Bacteria from various extreme environments.</title>
        <authorList>
            <person name="Mayer M."/>
        </authorList>
    </citation>
    <scope>NUCLEOTIDE SEQUENCE [LARGE SCALE GENOMIC DNA]</scope>
    <source>
        <strain evidence="16 17">2761</strain>
    </source>
</reference>
<dbReference type="NCBIfam" id="TIGR00928">
    <property type="entry name" value="purB"/>
    <property type="match status" value="1"/>
</dbReference>
<dbReference type="AlphaFoldDB" id="A0A840GH07"/>
<comment type="catalytic activity">
    <reaction evidence="8">
        <text>(2S)-2-[5-amino-1-(5-phospho-beta-D-ribosyl)imidazole-4-carboxamido]succinate = 5-amino-1-(5-phospho-beta-D-ribosyl)imidazole-4-carboxamide + fumarate</text>
        <dbReference type="Rhea" id="RHEA:23920"/>
        <dbReference type="ChEBI" id="CHEBI:29806"/>
        <dbReference type="ChEBI" id="CHEBI:58443"/>
        <dbReference type="ChEBI" id="CHEBI:58475"/>
        <dbReference type="EC" id="4.3.2.2"/>
    </reaction>
    <physiologicalReaction direction="left-to-right" evidence="8">
        <dbReference type="Rhea" id="RHEA:23921"/>
    </physiologicalReaction>
</comment>
<dbReference type="NCBIfam" id="NF006764">
    <property type="entry name" value="PRK09285.1"/>
    <property type="match status" value="1"/>
</dbReference>
<gene>
    <name evidence="16" type="ORF">GGD90_002167</name>
</gene>
<evidence type="ECO:0000256" key="13">
    <source>
        <dbReference type="RuleBase" id="RU361172"/>
    </source>
</evidence>
<comment type="function">
    <text evidence="9">Catalyzes two reactions in de novo purine nucleotide biosynthesis. Catalyzes the breakdown of 5-aminoimidazole- (N-succinylocarboxamide) ribotide (SAICAR or 2-[5-amino-1-(5-phospho-beta-D-ribosyl)imidazole-4-carboxamido]succinate) to 5-aminoimidazole-4-carboxamide ribotide (AICAR or 5-amino-1-(5-phospho-beta-D-ribosyl)imidazole-4-carboxamide) and fumarate, and of adenylosuccinate (ADS or N(6)-(1,2-dicarboxyethyl)-AMP) to adenosine monophosphate (AMP) and fumarate.</text>
</comment>
<dbReference type="CDD" id="cd01598">
    <property type="entry name" value="PurB"/>
    <property type="match status" value="1"/>
</dbReference>
<dbReference type="UniPathway" id="UPA00075">
    <property type="reaction ID" value="UER00336"/>
</dbReference>
<dbReference type="Gene3D" id="1.10.40.30">
    <property type="entry name" value="Fumarase/aspartase (C-terminal domain)"/>
    <property type="match status" value="1"/>
</dbReference>
<comment type="caution">
    <text evidence="16">The sequence shown here is derived from an EMBL/GenBank/DDBJ whole genome shotgun (WGS) entry which is preliminary data.</text>
</comment>
<dbReference type="InterPro" id="IPR004769">
    <property type="entry name" value="Pur_lyase"/>
</dbReference>
<protein>
    <recommendedName>
        <fullName evidence="5 12">Adenylosuccinate lyase</fullName>
        <shortName evidence="13">ASL</shortName>
        <ecNumber evidence="4 12">4.3.2.2</ecNumber>
    </recommendedName>
    <alternativeName>
        <fullName evidence="10 13">Adenylosuccinase</fullName>
    </alternativeName>
</protein>
<comment type="catalytic activity">
    <reaction evidence="11">
        <text>N(6)-(1,2-dicarboxyethyl)-AMP = fumarate + AMP</text>
        <dbReference type="Rhea" id="RHEA:16853"/>
        <dbReference type="ChEBI" id="CHEBI:29806"/>
        <dbReference type="ChEBI" id="CHEBI:57567"/>
        <dbReference type="ChEBI" id="CHEBI:456215"/>
        <dbReference type="EC" id="4.3.2.2"/>
    </reaction>
    <physiologicalReaction direction="left-to-right" evidence="11">
        <dbReference type="Rhea" id="RHEA:16854"/>
    </physiologicalReaction>
</comment>
<evidence type="ECO:0000259" key="15">
    <source>
        <dbReference type="Pfam" id="PF08328"/>
    </source>
</evidence>
<dbReference type="Pfam" id="PF00206">
    <property type="entry name" value="Lyase_1"/>
    <property type="match status" value="1"/>
</dbReference>
<keyword evidence="17" id="KW-1185">Reference proteome</keyword>
<comment type="pathway">
    <text evidence="2 13">Purine metabolism; AMP biosynthesis via de novo pathway; AMP from IMP: step 2/2.</text>
</comment>
<evidence type="ECO:0000259" key="14">
    <source>
        <dbReference type="Pfam" id="PF00206"/>
    </source>
</evidence>
<dbReference type="RefSeq" id="WP_153116744.1">
    <property type="nucleotide sequence ID" value="NZ_JACIGE010000007.1"/>
</dbReference>
<dbReference type="PROSITE" id="PS00163">
    <property type="entry name" value="FUMARATE_LYASES"/>
    <property type="match status" value="1"/>
</dbReference>
<organism evidence="16 17">
    <name type="scientific">Rhodocyclus tenuis</name>
    <name type="common">Rhodospirillum tenue</name>
    <dbReference type="NCBI Taxonomy" id="1066"/>
    <lineage>
        <taxon>Bacteria</taxon>
        <taxon>Pseudomonadati</taxon>
        <taxon>Pseudomonadota</taxon>
        <taxon>Betaproteobacteria</taxon>
        <taxon>Rhodocyclales</taxon>
        <taxon>Rhodocyclaceae</taxon>
        <taxon>Rhodocyclus</taxon>
    </lineage>
</organism>
<keyword evidence="7 13" id="KW-0456">Lyase</keyword>
<evidence type="ECO:0000256" key="4">
    <source>
        <dbReference type="ARBA" id="ARBA00012339"/>
    </source>
</evidence>
<evidence type="ECO:0000256" key="11">
    <source>
        <dbReference type="ARBA" id="ARBA00049115"/>
    </source>
</evidence>
<proteinExistence type="inferred from homology"/>
<name>A0A840GH07_RHOTE</name>
<dbReference type="PANTHER" id="PTHR43411">
    <property type="entry name" value="ADENYLOSUCCINATE LYASE"/>
    <property type="match status" value="1"/>
</dbReference>
<dbReference type="Pfam" id="PF08328">
    <property type="entry name" value="ASL_C"/>
    <property type="match status" value="1"/>
</dbReference>
<comment type="pathway">
    <text evidence="1 13">Purine metabolism; IMP biosynthesis via de novo pathway; 5-amino-1-(5-phospho-D-ribosyl)imidazole-4-carboxamide from 5-amino-1-(5-phospho-D-ribosyl)imidazole-4-carboxylate: step 2/2.</text>
</comment>